<proteinExistence type="inferred from homology"/>
<comment type="subcellular location">
    <subcellularLocation>
        <location evidence="4">Cytoplasm</location>
    </subcellularLocation>
</comment>
<dbReference type="SUPFAM" id="SSF52540">
    <property type="entry name" value="P-loop containing nucleoside triphosphate hydrolases"/>
    <property type="match status" value="1"/>
</dbReference>
<dbReference type="InterPro" id="IPR027417">
    <property type="entry name" value="P-loop_NTPase"/>
</dbReference>
<protein>
    <recommendedName>
        <fullName evidence="1 4">Ribosome biogenesis GTPase A</fullName>
    </recommendedName>
</protein>
<dbReference type="InterPro" id="IPR023179">
    <property type="entry name" value="GTP-bd_ortho_bundle_sf"/>
</dbReference>
<dbReference type="GO" id="GO:0003924">
    <property type="term" value="F:GTPase activity"/>
    <property type="evidence" value="ECO:0007669"/>
    <property type="project" value="TreeGrafter"/>
</dbReference>
<evidence type="ECO:0000256" key="5">
    <source>
        <dbReference type="PIRSR" id="PIRSR006230-1"/>
    </source>
</evidence>
<dbReference type="FunFam" id="3.40.50.300:FF:000590">
    <property type="entry name" value="Ribosome biogenesis GTPase A"/>
    <property type="match status" value="1"/>
</dbReference>
<dbReference type="EMBL" id="JACOGI010000001">
    <property type="protein sequence ID" value="MBC3515814.1"/>
    <property type="molecule type" value="Genomic_DNA"/>
</dbReference>
<dbReference type="InterPro" id="IPR016478">
    <property type="entry name" value="GTPase_MTG1"/>
</dbReference>
<dbReference type="PRINTS" id="PR00326">
    <property type="entry name" value="GTP1OBG"/>
</dbReference>
<dbReference type="RefSeq" id="WP_186487694.1">
    <property type="nucleotide sequence ID" value="NZ_JACOGI010000001.1"/>
</dbReference>
<evidence type="ECO:0000256" key="4">
    <source>
        <dbReference type="PIRNR" id="PIRNR006230"/>
    </source>
</evidence>
<name>A0A8J6ILQ3_9FIRM</name>
<dbReference type="Gene3D" id="1.10.1580.10">
    <property type="match status" value="1"/>
</dbReference>
<evidence type="ECO:0000256" key="2">
    <source>
        <dbReference type="ARBA" id="ARBA00022741"/>
    </source>
</evidence>
<dbReference type="GO" id="GO:0005737">
    <property type="term" value="C:cytoplasm"/>
    <property type="evidence" value="ECO:0007669"/>
    <property type="project" value="UniProtKB-SubCell"/>
</dbReference>
<evidence type="ECO:0000256" key="1">
    <source>
        <dbReference type="ARBA" id="ARBA00014898"/>
    </source>
</evidence>
<reference evidence="7" key="1">
    <citation type="submission" date="2020-08" db="EMBL/GenBank/DDBJ databases">
        <authorList>
            <person name="Liu C."/>
            <person name="Sun Q."/>
        </authorList>
    </citation>
    <scope>NUCLEOTIDE SEQUENCE</scope>
    <source>
        <strain evidence="7">NSJ-65</strain>
    </source>
</reference>
<feature type="binding site" evidence="5">
    <location>
        <begin position="63"/>
        <end position="66"/>
    </location>
    <ligand>
        <name>GTP</name>
        <dbReference type="ChEBI" id="CHEBI:37565"/>
    </ligand>
</feature>
<dbReference type="PIRSF" id="PIRSF006230">
    <property type="entry name" value="MG442"/>
    <property type="match status" value="1"/>
</dbReference>
<keyword evidence="4" id="KW-0963">Cytoplasm</keyword>
<dbReference type="PROSITE" id="PS51721">
    <property type="entry name" value="G_CP"/>
    <property type="match status" value="1"/>
</dbReference>
<dbReference type="GO" id="GO:0006412">
    <property type="term" value="P:translation"/>
    <property type="evidence" value="ECO:0007669"/>
    <property type="project" value="TreeGrafter"/>
</dbReference>
<dbReference type="CDD" id="cd01856">
    <property type="entry name" value="YlqF"/>
    <property type="match status" value="1"/>
</dbReference>
<organism evidence="7 8">
    <name type="scientific">Neobittarella massiliensis</name>
    <name type="common">ex Bilen et al. 2018</name>
    <dbReference type="NCBI Taxonomy" id="2041842"/>
    <lineage>
        <taxon>Bacteria</taxon>
        <taxon>Bacillati</taxon>
        <taxon>Bacillota</taxon>
        <taxon>Clostridia</taxon>
        <taxon>Eubacteriales</taxon>
        <taxon>Oscillospiraceae</taxon>
        <taxon>Neobittarella (ex Bilen et al. 2018)</taxon>
    </lineage>
</organism>
<keyword evidence="8" id="KW-1185">Reference proteome</keyword>
<dbReference type="Proteomes" id="UP000597668">
    <property type="component" value="Unassembled WGS sequence"/>
</dbReference>
<dbReference type="Pfam" id="PF01926">
    <property type="entry name" value="MMR_HSR1"/>
    <property type="match status" value="1"/>
</dbReference>
<comment type="similarity">
    <text evidence="4">Belongs to the TRAFAC class YlqF/YawG GTPase family. MTG1 subfamily.</text>
</comment>
<accession>A0A8J6ILQ3</accession>
<feature type="domain" description="CP-type G" evidence="6">
    <location>
        <begin position="18"/>
        <end position="183"/>
    </location>
</feature>
<dbReference type="GO" id="GO:0005525">
    <property type="term" value="F:GTP binding"/>
    <property type="evidence" value="ECO:0007669"/>
    <property type="project" value="UniProtKB-KW"/>
</dbReference>
<feature type="binding site" evidence="5">
    <location>
        <position position="179"/>
    </location>
    <ligand>
        <name>GTP</name>
        <dbReference type="ChEBI" id="CHEBI:37565"/>
    </ligand>
</feature>
<comment type="function">
    <text evidence="4">Required for a late step of 50S ribosomal subunit assembly. Has GTPase activity.</text>
</comment>
<evidence type="ECO:0000313" key="8">
    <source>
        <dbReference type="Proteomes" id="UP000597668"/>
    </source>
</evidence>
<evidence type="ECO:0000313" key="7">
    <source>
        <dbReference type="EMBL" id="MBC3515814.1"/>
    </source>
</evidence>
<dbReference type="AlphaFoldDB" id="A0A8J6ILQ3"/>
<dbReference type="Gene3D" id="3.40.50.300">
    <property type="entry name" value="P-loop containing nucleotide triphosphate hydrolases"/>
    <property type="match status" value="1"/>
</dbReference>
<gene>
    <name evidence="7" type="primary">ylqF</name>
    <name evidence="7" type="ORF">H8K20_05320</name>
</gene>
<dbReference type="NCBIfam" id="TIGR03596">
    <property type="entry name" value="GTPase_YlqF"/>
    <property type="match status" value="1"/>
</dbReference>
<keyword evidence="3 4" id="KW-0342">GTP-binding</keyword>
<keyword evidence="2 4" id="KW-0547">Nucleotide-binding</keyword>
<evidence type="ECO:0000256" key="3">
    <source>
        <dbReference type="ARBA" id="ARBA00023134"/>
    </source>
</evidence>
<comment type="caution">
    <text evidence="7">The sequence shown here is derived from an EMBL/GenBank/DDBJ whole genome shotgun (WGS) entry which is preliminary data.</text>
</comment>
<dbReference type="InterPro" id="IPR006073">
    <property type="entry name" value="GTP-bd"/>
</dbReference>
<dbReference type="InterPro" id="IPR030378">
    <property type="entry name" value="G_CP_dom"/>
</dbReference>
<dbReference type="PANTHER" id="PTHR45782">
    <property type="entry name" value="MITOCHONDRIAL RIBOSOME-ASSOCIATED GTPASE 1"/>
    <property type="match status" value="1"/>
</dbReference>
<dbReference type="InterPro" id="IPR019991">
    <property type="entry name" value="GTP-bd_ribosome_bgen"/>
</dbReference>
<dbReference type="PANTHER" id="PTHR45782:SF4">
    <property type="entry name" value="MITOCHONDRIAL RIBOSOME-ASSOCIATED GTPASE 1"/>
    <property type="match status" value="1"/>
</dbReference>
<feature type="binding site" evidence="5">
    <location>
        <begin position="135"/>
        <end position="140"/>
    </location>
    <ligand>
        <name>GTP</name>
        <dbReference type="ChEBI" id="CHEBI:37565"/>
    </ligand>
</feature>
<sequence>MPNDLHTIQWFPGHMQKTRRLIKENLRNVNLVAEIVDARIPSASRNPELDEMLGQKPKMVLLNKCDLADERATRRWIAYYRAHGVPAIAIDAKSGKGLSQFVPAVHQALADYIQRRQKKGMSGYQIRVMVVGVPNVGKSSFINRIAGGKRAKVEDRPGVTRGKQWIRISEDLELLDMPGILWPKFEDQAVGEKLAFTGAIKDDIMDLEYIAMKLLDVLCQRYPDKLCERYKLTRQQLDGCDGGWEVLQLIGKKRGMLVAGGEVNTERAAITVIDEYRGQKIGRFTLEMPPDESAAPAPEGEAEL</sequence>
<evidence type="ECO:0000259" key="6">
    <source>
        <dbReference type="PROSITE" id="PS51721"/>
    </source>
</evidence>